<proteinExistence type="predicted"/>
<dbReference type="SUPFAM" id="SSF100895">
    <property type="entry name" value="Kazal-type serine protease inhibitors"/>
    <property type="match status" value="1"/>
</dbReference>
<dbReference type="Gene3D" id="3.30.60.30">
    <property type="match status" value="1"/>
</dbReference>
<evidence type="ECO:0000256" key="1">
    <source>
        <dbReference type="SAM" id="SignalP"/>
    </source>
</evidence>
<accession>A0A8S1DMR4</accession>
<gene>
    <name evidence="2" type="ORF">CLODIP_2_CD07528</name>
</gene>
<evidence type="ECO:0008006" key="4">
    <source>
        <dbReference type="Google" id="ProtNLM"/>
    </source>
</evidence>
<dbReference type="InterPro" id="IPR036058">
    <property type="entry name" value="Kazal_dom_sf"/>
</dbReference>
<dbReference type="OrthoDB" id="126772at2759"/>
<feature type="signal peptide" evidence="1">
    <location>
        <begin position="1"/>
        <end position="21"/>
    </location>
</feature>
<evidence type="ECO:0000313" key="3">
    <source>
        <dbReference type="Proteomes" id="UP000494165"/>
    </source>
</evidence>
<keyword evidence="1" id="KW-0732">Signal</keyword>
<evidence type="ECO:0000313" key="2">
    <source>
        <dbReference type="EMBL" id="CAB3383475.1"/>
    </source>
</evidence>
<dbReference type="Proteomes" id="UP000494165">
    <property type="component" value="Unassembled WGS sequence"/>
</dbReference>
<protein>
    <recommendedName>
        <fullName evidence="4">Kazal-like domain-containing protein</fullName>
    </recommendedName>
</protein>
<dbReference type="EMBL" id="CADEPI010000311">
    <property type="protein sequence ID" value="CAB3383475.1"/>
    <property type="molecule type" value="Genomic_DNA"/>
</dbReference>
<organism evidence="2 3">
    <name type="scientific">Cloeon dipterum</name>
    <dbReference type="NCBI Taxonomy" id="197152"/>
    <lineage>
        <taxon>Eukaryota</taxon>
        <taxon>Metazoa</taxon>
        <taxon>Ecdysozoa</taxon>
        <taxon>Arthropoda</taxon>
        <taxon>Hexapoda</taxon>
        <taxon>Insecta</taxon>
        <taxon>Pterygota</taxon>
        <taxon>Palaeoptera</taxon>
        <taxon>Ephemeroptera</taxon>
        <taxon>Pisciforma</taxon>
        <taxon>Baetidae</taxon>
        <taxon>Cloeon</taxon>
    </lineage>
</organism>
<dbReference type="AlphaFoldDB" id="A0A8S1DMR4"/>
<sequence length="85" mass="9289">MARYTVILALLAFVLIVGAQAAGYKDVTKCQCVCPSKGPLVCGRNSRGKFKIFGNPCAMDCHNCRNKDYYAETDFSNCSVRTQVG</sequence>
<feature type="chain" id="PRO_5035930266" description="Kazal-like domain-containing protein" evidence="1">
    <location>
        <begin position="22"/>
        <end position="85"/>
    </location>
</feature>
<keyword evidence="3" id="KW-1185">Reference proteome</keyword>
<name>A0A8S1DMR4_9INSE</name>
<reference evidence="2 3" key="1">
    <citation type="submission" date="2020-04" db="EMBL/GenBank/DDBJ databases">
        <authorList>
            <person name="Alioto T."/>
            <person name="Alioto T."/>
            <person name="Gomez Garrido J."/>
        </authorList>
    </citation>
    <scope>NUCLEOTIDE SEQUENCE [LARGE SCALE GENOMIC DNA]</scope>
</reference>
<comment type="caution">
    <text evidence="2">The sequence shown here is derived from an EMBL/GenBank/DDBJ whole genome shotgun (WGS) entry which is preliminary data.</text>
</comment>